<reference evidence="3" key="1">
    <citation type="journal article" date="2011" name="Genome Res.">
        <title>Phylogeny-wide analysis of social amoeba genomes highlights ancient origins for complex intercellular communication.</title>
        <authorList>
            <person name="Heidel A.J."/>
            <person name="Lawal H.M."/>
            <person name="Felder M."/>
            <person name="Schilde C."/>
            <person name="Helps N.R."/>
            <person name="Tunggal B."/>
            <person name="Rivero F."/>
            <person name="John U."/>
            <person name="Schleicher M."/>
            <person name="Eichinger L."/>
            <person name="Platzer M."/>
            <person name="Noegel A.A."/>
            <person name="Schaap P."/>
            <person name="Gloeckner G."/>
        </authorList>
    </citation>
    <scope>NUCLEOTIDE SEQUENCE [LARGE SCALE GENOMIC DNA]</scope>
    <source>
        <strain evidence="3">SH3</strain>
    </source>
</reference>
<dbReference type="RefSeq" id="XP_004352458.1">
    <property type="nucleotide sequence ID" value="XM_004352406.1"/>
</dbReference>
<dbReference type="Proteomes" id="UP000007797">
    <property type="component" value="Unassembled WGS sequence"/>
</dbReference>
<dbReference type="GeneID" id="14867854"/>
<evidence type="ECO:0000313" key="2">
    <source>
        <dbReference type="EMBL" id="EGG16122.1"/>
    </source>
</evidence>
<name>F4Q8M2_CACFS</name>
<dbReference type="GO" id="GO:0000307">
    <property type="term" value="C:cyclin-dependent protein kinase holoenzyme complex"/>
    <property type="evidence" value="ECO:0007669"/>
    <property type="project" value="TreeGrafter"/>
</dbReference>
<dbReference type="Gene3D" id="1.10.472.10">
    <property type="entry name" value="Cyclin-like"/>
    <property type="match status" value="1"/>
</dbReference>
<evidence type="ECO:0000313" key="3">
    <source>
        <dbReference type="Proteomes" id="UP000007797"/>
    </source>
</evidence>
<dbReference type="EMBL" id="GL883025">
    <property type="protein sequence ID" value="EGG16122.1"/>
    <property type="molecule type" value="Genomic_DNA"/>
</dbReference>
<keyword evidence="3" id="KW-1185">Reference proteome</keyword>
<dbReference type="GO" id="GO:0019901">
    <property type="term" value="F:protein kinase binding"/>
    <property type="evidence" value="ECO:0007669"/>
    <property type="project" value="InterPro"/>
</dbReference>
<feature type="region of interest" description="Disordered" evidence="1">
    <location>
        <begin position="1"/>
        <end position="24"/>
    </location>
</feature>
<evidence type="ECO:0008006" key="4">
    <source>
        <dbReference type="Google" id="ProtNLM"/>
    </source>
</evidence>
<dbReference type="OMA" id="INIHILR"/>
<evidence type="ECO:0000256" key="1">
    <source>
        <dbReference type="SAM" id="MobiDB-lite"/>
    </source>
</evidence>
<dbReference type="AlphaFoldDB" id="F4Q8M2"/>
<proteinExistence type="predicted"/>
<dbReference type="InterPro" id="IPR013922">
    <property type="entry name" value="Cyclin_PHO80-like"/>
</dbReference>
<sequence>MIDNLKETGVLQKRSTSSTSSSSSSLSLSFLFQSKRITPTLVLSFKLLIIITFQTLQITYIKTQLFLSHLASHLLKMSTSINQAIFHQQQYRRIYNQTCGKMHSRWEYYILGSRVYEWLADHDPVYISNLMYEEITEAINEIFDIILALLDMLKSSSSLLSPIVYYANKFVSKTGIKHNQLFNLLLTSTIVTLKFWSESAPTNNKMIADIFEFPVHDVNVMERRFLCGVDYQLTCSQTEIDTFLSQINIHILRSNNNNNNNNNNNKCINNSVTSEIIGSTSTNSVACIQTHQCAHCK</sequence>
<accession>F4Q8M2</accession>
<gene>
    <name evidence="2" type="ORF">DFA_09794</name>
</gene>
<dbReference type="GO" id="GO:0016538">
    <property type="term" value="F:cyclin-dependent protein serine/threonine kinase regulator activity"/>
    <property type="evidence" value="ECO:0007669"/>
    <property type="project" value="TreeGrafter"/>
</dbReference>
<protein>
    <recommendedName>
        <fullName evidence="4">Cyclin N-terminal domain-containing protein</fullName>
    </recommendedName>
</protein>
<dbReference type="GO" id="GO:0005634">
    <property type="term" value="C:nucleus"/>
    <property type="evidence" value="ECO:0007669"/>
    <property type="project" value="TreeGrafter"/>
</dbReference>
<dbReference type="PANTHER" id="PTHR15615">
    <property type="match status" value="1"/>
</dbReference>
<dbReference type="KEGG" id="dfa:DFA_09794"/>
<dbReference type="OrthoDB" id="10250320at2759"/>
<feature type="compositionally biased region" description="Low complexity" evidence="1">
    <location>
        <begin position="11"/>
        <end position="24"/>
    </location>
</feature>
<dbReference type="PANTHER" id="PTHR15615:SF35">
    <property type="entry name" value="CYCLIN N-TERMINAL DOMAIN-CONTAINING PROTEIN"/>
    <property type="match status" value="1"/>
</dbReference>
<organism evidence="2 3">
    <name type="scientific">Cavenderia fasciculata</name>
    <name type="common">Slime mold</name>
    <name type="synonym">Dictyostelium fasciculatum</name>
    <dbReference type="NCBI Taxonomy" id="261658"/>
    <lineage>
        <taxon>Eukaryota</taxon>
        <taxon>Amoebozoa</taxon>
        <taxon>Evosea</taxon>
        <taxon>Eumycetozoa</taxon>
        <taxon>Dictyostelia</taxon>
        <taxon>Acytosteliales</taxon>
        <taxon>Cavenderiaceae</taxon>
        <taxon>Cavenderia</taxon>
    </lineage>
</organism>